<dbReference type="InterPro" id="IPR011626">
    <property type="entry name" value="Alpha-macroglobulin_TED"/>
</dbReference>
<keyword evidence="2" id="KW-0882">Thioester bond</keyword>
<dbReference type="SUPFAM" id="SSF49410">
    <property type="entry name" value="Alpha-macroglobulin receptor domain"/>
    <property type="match status" value="1"/>
</dbReference>
<dbReference type="PANTHER" id="PTHR11412">
    <property type="entry name" value="MACROGLOBULIN / COMPLEMENT"/>
    <property type="match status" value="1"/>
</dbReference>
<gene>
    <name evidence="4" type="ORF">CHS0354_032638</name>
</gene>
<reference evidence="4" key="1">
    <citation type="journal article" date="2021" name="Genome Biol. Evol.">
        <title>A High-Quality Reference Genome for a Parasitic Bivalve with Doubly Uniparental Inheritance (Bivalvia: Unionida).</title>
        <authorList>
            <person name="Smith C.H."/>
        </authorList>
    </citation>
    <scope>NUCLEOTIDE SEQUENCE</scope>
    <source>
        <strain evidence="4">CHS0354</strain>
    </source>
</reference>
<evidence type="ECO:0000256" key="2">
    <source>
        <dbReference type="ARBA" id="ARBA00022966"/>
    </source>
</evidence>
<organism evidence="4 5">
    <name type="scientific">Potamilus streckersoni</name>
    <dbReference type="NCBI Taxonomy" id="2493646"/>
    <lineage>
        <taxon>Eukaryota</taxon>
        <taxon>Metazoa</taxon>
        <taxon>Spiralia</taxon>
        <taxon>Lophotrochozoa</taxon>
        <taxon>Mollusca</taxon>
        <taxon>Bivalvia</taxon>
        <taxon>Autobranchia</taxon>
        <taxon>Heteroconchia</taxon>
        <taxon>Palaeoheterodonta</taxon>
        <taxon>Unionida</taxon>
        <taxon>Unionoidea</taxon>
        <taxon>Unionidae</taxon>
        <taxon>Ambleminae</taxon>
        <taxon>Lampsilini</taxon>
        <taxon>Potamilus</taxon>
    </lineage>
</organism>
<evidence type="ECO:0000313" key="5">
    <source>
        <dbReference type="Proteomes" id="UP001195483"/>
    </source>
</evidence>
<dbReference type="Pfam" id="PF07678">
    <property type="entry name" value="TED_complement"/>
    <property type="match status" value="1"/>
</dbReference>
<reference evidence="4" key="3">
    <citation type="submission" date="2023-05" db="EMBL/GenBank/DDBJ databases">
        <authorList>
            <person name="Smith C.H."/>
        </authorList>
    </citation>
    <scope>NUCLEOTIDE SEQUENCE</scope>
    <source>
        <strain evidence="4">CHS0354</strain>
        <tissue evidence="4">Mantle</tissue>
    </source>
</reference>
<evidence type="ECO:0000259" key="3">
    <source>
        <dbReference type="Pfam" id="PF07678"/>
    </source>
</evidence>
<feature type="domain" description="Alpha-macroglobulin-like TED" evidence="3">
    <location>
        <begin position="2"/>
        <end position="145"/>
    </location>
</feature>
<dbReference type="Gene3D" id="2.60.120.1540">
    <property type="match status" value="1"/>
</dbReference>
<reference evidence="4" key="2">
    <citation type="journal article" date="2021" name="Genome Biol. Evol.">
        <title>Developing a high-quality reference genome for a parasitic bivalve with doubly uniparental inheritance (Bivalvia: Unionida).</title>
        <authorList>
            <person name="Smith C.H."/>
        </authorList>
    </citation>
    <scope>NUCLEOTIDE SEQUENCE</scope>
    <source>
        <strain evidence="4">CHS0354</strain>
        <tissue evidence="4">Mantle</tissue>
    </source>
</reference>
<evidence type="ECO:0000313" key="4">
    <source>
        <dbReference type="EMBL" id="KAK3590919.1"/>
    </source>
</evidence>
<dbReference type="InterPro" id="IPR008930">
    <property type="entry name" value="Terpenoid_cyclase/PrenylTrfase"/>
</dbReference>
<comment type="caution">
    <text evidence="4">The sequence shown here is derived from an EMBL/GenBank/DDBJ whole genome shotgun (WGS) entry which is preliminary data.</text>
</comment>
<evidence type="ECO:0000256" key="1">
    <source>
        <dbReference type="ARBA" id="ARBA00022729"/>
    </source>
</evidence>
<dbReference type="SUPFAM" id="SSF48239">
    <property type="entry name" value="Terpenoid cyclases/Protein prenyltransferases"/>
    <property type="match status" value="1"/>
</dbReference>
<protein>
    <recommendedName>
        <fullName evidence="3">Alpha-macroglobulin-like TED domain-containing protein</fullName>
    </recommendedName>
</protein>
<dbReference type="Gene3D" id="1.50.10.20">
    <property type="match status" value="1"/>
</dbReference>
<dbReference type="GO" id="GO:0005615">
    <property type="term" value="C:extracellular space"/>
    <property type="evidence" value="ECO:0007669"/>
    <property type="project" value="InterPro"/>
</dbReference>
<dbReference type="Proteomes" id="UP001195483">
    <property type="component" value="Unassembled WGS sequence"/>
</dbReference>
<name>A0AAE0SFE1_9BIVA</name>
<dbReference type="PANTHER" id="PTHR11412:SF136">
    <property type="entry name" value="CD109 ANTIGEN"/>
    <property type="match status" value="1"/>
</dbReference>
<dbReference type="InterPro" id="IPR036595">
    <property type="entry name" value="A-macroglobulin_rcpt-bd_sf"/>
</dbReference>
<keyword evidence="5" id="KW-1185">Reference proteome</keyword>
<accession>A0AAE0SFE1</accession>
<dbReference type="EMBL" id="JAEAOA010001920">
    <property type="protein sequence ID" value="KAK3590919.1"/>
    <property type="molecule type" value="Genomic_DNA"/>
</dbReference>
<proteinExistence type="predicted"/>
<sequence length="263" mass="29151">MNQHIHIAAARARVYLESHVYNIFNVYDLAITSYTLARSGSSVGGVLFTRLDTMVVVEDDKKFWPSRPSHINERNPLTTPWFKFYEKSSPLDIEIAAYALLHYIGTRNIASGLPVLKWLTSQRNANGGFQSTQDTVLALQAMSEYGTLFSGDLDVLLDVTTYNFTHSNCTENRCIGPKVYRGIVPEVNITATGKGTALAQVHVSFSVEEEESNNAYNVSVNLIRETLRSVVVETCVRWTLPGISGMTVIEMGLPTGFKAAFDS</sequence>
<dbReference type="AlphaFoldDB" id="A0AAE0SFE1"/>
<dbReference type="InterPro" id="IPR050473">
    <property type="entry name" value="A2M/Complement_sys"/>
</dbReference>
<keyword evidence="1" id="KW-0732">Signal</keyword>
<dbReference type="Gene3D" id="2.60.40.690">
    <property type="entry name" value="Alpha-macroglobulin, receptor-binding domain"/>
    <property type="match status" value="1"/>
</dbReference>